<dbReference type="HOGENOM" id="CLU_007198_1_0_5"/>
<reference evidence="2 3" key="1">
    <citation type="submission" date="2012-03" db="EMBL/GenBank/DDBJ databases">
        <title>The Genome Sequence of Bartonella tamiae Th239.</title>
        <authorList>
            <consortium name="The Broad Institute Genome Sequencing Platform"/>
            <consortium name="The Broad Institute Genome Sequencing Center for Infectious Disease"/>
            <person name="Feldgarden M."/>
            <person name="Kirby J."/>
            <person name="Kosoy M."/>
            <person name="Birtles R."/>
            <person name="Probert W.S."/>
            <person name="Chiaraviglio L."/>
            <person name="Young S.K."/>
            <person name="Zeng Q."/>
            <person name="Gargeya S."/>
            <person name="Fitzgerald M."/>
            <person name="Haas B."/>
            <person name="Abouelleil A."/>
            <person name="Alvarado L."/>
            <person name="Arachchi H.M."/>
            <person name="Berlin A."/>
            <person name="Chapman S.B."/>
            <person name="Gearin G."/>
            <person name="Goldberg J."/>
            <person name="Griggs A."/>
            <person name="Gujja S."/>
            <person name="Hansen M."/>
            <person name="Heiman D."/>
            <person name="Howarth C."/>
            <person name="Larimer J."/>
            <person name="Lui A."/>
            <person name="MacDonald P.J.P."/>
            <person name="McCowen C."/>
            <person name="Montmayeur A."/>
            <person name="Murphy C."/>
            <person name="Neiman D."/>
            <person name="Pearson M."/>
            <person name="Priest M."/>
            <person name="Roberts A."/>
            <person name="Saif S."/>
            <person name="Shea T."/>
            <person name="Sisk P."/>
            <person name="Stolte C."/>
            <person name="Sykes S."/>
            <person name="Wortman J."/>
            <person name="Nusbaum C."/>
            <person name="Birren B."/>
        </authorList>
    </citation>
    <scope>NUCLEOTIDE SEQUENCE [LARGE SCALE GENOMIC DNA]</scope>
    <source>
        <strain evidence="2 3">Th239</strain>
    </source>
</reference>
<organism evidence="2 3">
    <name type="scientific">Bartonella tamiae Th239</name>
    <dbReference type="NCBI Taxonomy" id="1094558"/>
    <lineage>
        <taxon>Bacteria</taxon>
        <taxon>Pseudomonadati</taxon>
        <taxon>Pseudomonadota</taxon>
        <taxon>Alphaproteobacteria</taxon>
        <taxon>Hyphomicrobiales</taxon>
        <taxon>Bartonellaceae</taxon>
        <taxon>Bartonella</taxon>
    </lineage>
</organism>
<comment type="caution">
    <text evidence="2">The sequence shown here is derived from an EMBL/GenBank/DDBJ whole genome shotgun (WGS) entry which is preliminary data.</text>
</comment>
<feature type="transmembrane region" description="Helical" evidence="1">
    <location>
        <begin position="73"/>
        <end position="101"/>
    </location>
</feature>
<dbReference type="EMBL" id="AIMB01000008">
    <property type="protein sequence ID" value="EJF88890.1"/>
    <property type="molecule type" value="Genomic_DNA"/>
</dbReference>
<protein>
    <submittedName>
        <fullName evidence="2">Uncharacterized protein</fullName>
    </submittedName>
</protein>
<dbReference type="PATRIC" id="fig|1094558.3.peg.1544"/>
<dbReference type="STRING" id="1094558.ME5_01441"/>
<evidence type="ECO:0000313" key="2">
    <source>
        <dbReference type="EMBL" id="EJF88890.1"/>
    </source>
</evidence>
<evidence type="ECO:0000256" key="1">
    <source>
        <dbReference type="SAM" id="Phobius"/>
    </source>
</evidence>
<proteinExistence type="predicted"/>
<name>J1JWC3_9HYPH</name>
<sequence>MIDHSVVVIDNLLIICVESSWGFFSLSDSHKQIRFRKHDIKKLDQFPSANHEDCIRIKTPRLRKKRLYHIRKLCTWLSLTLVIFLLLFFVLLKVGISGAFLTSKMQTVLSRQLKDIADIKVSDVRLSLDENYHIAFEAQNVTLRDIRYDFQVDKIGSIKVGLSSLGLLLGQLQMDQIELHDTNIILPPSKDNNFINKLPKDQFGRIDPDAAIYTLFPSFDMGADALRRMSVDVIVLKNVSFRLPATDSIPLHIDDLRFLHKSDITTLTSRLSWDGHAFEMMGHADYQNQSAKNIVLGLRSIPLHLGAADGVSPYLPNGQINNGHFRLKGNTDIQLHATRQSITEAPTIELHVLMKKGELDLGVAQNIPANFDITMLHKPQSGNINITHSELTLGGVYLPLEGTIGLLPVLEQGHKPENDYGFNIISNKAVASTRDMPEKPLSFSLNIAGQFNALDKKAIFDQMTIQTNFGNLIGHGNLRFGEGSPETNFSFILPHMDVSAAKQLWPVNIAAGARRWIGANISGGKIENGTIEIALPLGFFRPGQPAPLLSEHEFRMRGKIRETRANLVGDLPSLHDISGTIAVDGATTTLNLKKATAYLSDGKRLDASKGVMVIPWSFQRPVYAEMNLMAHGSVASAGEIIQYKPINARSRLPFDPDKATGDINVELNLRFPVTRDTPRGQISYTADVAFSDLTLAEPMNGILLSQANGHAIIDKLGAKIEASALLNELPANLEIVQPFTNSKIKKSEKISLNIDDNIRTKYFPFLNNFLSGPITVNIGSQINGKRHIQSDLTNADVDIPWIGWKKGKGVATNVSLDIPADISNQSAYTIENFELSGLNLQVNGAIHIVNKKLSSATFTKANLSRNDDISLTIRRNTKSYDLAISGQSFDARALIQKMGKPSSNTSGNEAISIKANIAKVLGFYDEELNTLNASVNIQPNIGLNIEATANTQNNLPVNVHISNGQGQQNIDVTSGNAGAILRFMNYYDKVRGGYLSASLTSSQNTALSGPVRVANFSVVNEDKLAKLVSSSPSQNSRSFNDDVNGQIDSSRVDFDVAFANIGKGSNYLVLDQGVVRGPKVGATFQGIVYDSAGNMSITGTFMPAYGLNRLFGEVPLIGHVLGNGRDRGLFGITFKIEGNTKKPQVIVNPISAIAPGIFRSIFEFQ</sequence>
<feature type="transmembrane region" description="Helical" evidence="1">
    <location>
        <begin position="6"/>
        <end position="26"/>
    </location>
</feature>
<dbReference type="Proteomes" id="UP000008952">
    <property type="component" value="Unassembled WGS sequence"/>
</dbReference>
<dbReference type="OrthoDB" id="7161641at2"/>
<evidence type="ECO:0000313" key="3">
    <source>
        <dbReference type="Proteomes" id="UP000008952"/>
    </source>
</evidence>
<keyword evidence="1" id="KW-0472">Membrane</keyword>
<keyword evidence="1" id="KW-1133">Transmembrane helix</keyword>
<keyword evidence="3" id="KW-1185">Reference proteome</keyword>
<gene>
    <name evidence="2" type="ORF">ME5_01441</name>
</gene>
<dbReference type="AlphaFoldDB" id="J1JWC3"/>
<dbReference type="eggNOG" id="COG2982">
    <property type="taxonomic scope" value="Bacteria"/>
</dbReference>
<keyword evidence="1" id="KW-0812">Transmembrane</keyword>
<accession>J1JWC3</accession>